<keyword evidence="1" id="KW-1277">Toxin-antitoxin system</keyword>
<dbReference type="EMBL" id="JBHRSS010000003">
    <property type="protein sequence ID" value="MFC3103593.1"/>
    <property type="molecule type" value="Genomic_DNA"/>
</dbReference>
<accession>A0ABV7ELL8</accession>
<organism evidence="2 3">
    <name type="scientific">Salinisphaera aquimarina</name>
    <dbReference type="NCBI Taxonomy" id="2094031"/>
    <lineage>
        <taxon>Bacteria</taxon>
        <taxon>Pseudomonadati</taxon>
        <taxon>Pseudomonadota</taxon>
        <taxon>Gammaproteobacteria</taxon>
        <taxon>Salinisphaerales</taxon>
        <taxon>Salinisphaeraceae</taxon>
        <taxon>Salinisphaera</taxon>
    </lineage>
</organism>
<dbReference type="SUPFAM" id="SSF143011">
    <property type="entry name" value="RelE-like"/>
    <property type="match status" value="1"/>
</dbReference>
<gene>
    <name evidence="2" type="ORF">ACFOSU_06785</name>
</gene>
<dbReference type="RefSeq" id="WP_380687765.1">
    <property type="nucleotide sequence ID" value="NZ_JBHRSS010000003.1"/>
</dbReference>
<proteinExistence type="predicted"/>
<dbReference type="Gene3D" id="3.30.2310.20">
    <property type="entry name" value="RelE-like"/>
    <property type="match status" value="1"/>
</dbReference>
<sequence>MASYKLVFRRPVAQDLRPILNTDVVARVLEGVSMLANDPRPVGSETLSGQERYRIGQGIYRIVYQIVSDLLIGTVVTIGRRKHGYKP</sequence>
<reference evidence="3" key="1">
    <citation type="journal article" date="2019" name="Int. J. Syst. Evol. Microbiol.">
        <title>The Global Catalogue of Microorganisms (GCM) 10K type strain sequencing project: providing services to taxonomists for standard genome sequencing and annotation.</title>
        <authorList>
            <consortium name="The Broad Institute Genomics Platform"/>
            <consortium name="The Broad Institute Genome Sequencing Center for Infectious Disease"/>
            <person name="Wu L."/>
            <person name="Ma J."/>
        </authorList>
    </citation>
    <scope>NUCLEOTIDE SEQUENCE [LARGE SCALE GENOMIC DNA]</scope>
    <source>
        <strain evidence="3">KCTC 52640</strain>
    </source>
</reference>
<evidence type="ECO:0000256" key="1">
    <source>
        <dbReference type="ARBA" id="ARBA00022649"/>
    </source>
</evidence>
<comment type="caution">
    <text evidence="2">The sequence shown here is derived from an EMBL/GenBank/DDBJ whole genome shotgun (WGS) entry which is preliminary data.</text>
</comment>
<evidence type="ECO:0000313" key="3">
    <source>
        <dbReference type="Proteomes" id="UP001595462"/>
    </source>
</evidence>
<dbReference type="Pfam" id="PF05016">
    <property type="entry name" value="ParE_toxin"/>
    <property type="match status" value="1"/>
</dbReference>
<name>A0ABV7ELL8_9GAMM</name>
<dbReference type="InterPro" id="IPR007712">
    <property type="entry name" value="RelE/ParE_toxin"/>
</dbReference>
<keyword evidence="3" id="KW-1185">Reference proteome</keyword>
<protein>
    <submittedName>
        <fullName evidence="2">Type II toxin-antitoxin system RelE/ParE family toxin</fullName>
    </submittedName>
</protein>
<evidence type="ECO:0000313" key="2">
    <source>
        <dbReference type="EMBL" id="MFC3103593.1"/>
    </source>
</evidence>
<dbReference type="InterPro" id="IPR035093">
    <property type="entry name" value="RelE/ParE_toxin_dom_sf"/>
</dbReference>
<dbReference type="Proteomes" id="UP001595462">
    <property type="component" value="Unassembled WGS sequence"/>
</dbReference>